<feature type="compositionally biased region" description="Pro residues" evidence="1">
    <location>
        <begin position="506"/>
        <end position="527"/>
    </location>
</feature>
<reference evidence="2" key="1">
    <citation type="submission" date="2021-05" db="EMBL/GenBank/DDBJ databases">
        <title>The genome of the haptophyte Pavlova lutheri (Diacronema luteri, Pavlovales) - a model for lipid biosynthesis in eukaryotic algae.</title>
        <authorList>
            <person name="Hulatt C.J."/>
            <person name="Posewitz M.C."/>
        </authorList>
    </citation>
    <scope>NUCLEOTIDE SEQUENCE</scope>
    <source>
        <strain evidence="2">NIVA-4/92</strain>
    </source>
</reference>
<dbReference type="Proteomes" id="UP000751190">
    <property type="component" value="Unassembled WGS sequence"/>
</dbReference>
<feature type="compositionally biased region" description="Low complexity" evidence="1">
    <location>
        <begin position="454"/>
        <end position="464"/>
    </location>
</feature>
<keyword evidence="3" id="KW-1185">Reference proteome</keyword>
<gene>
    <name evidence="2" type="ORF">KFE25_004647</name>
</gene>
<dbReference type="EMBL" id="JAGTXO010000019">
    <property type="protein sequence ID" value="KAG8462671.1"/>
    <property type="molecule type" value="Genomic_DNA"/>
</dbReference>
<sequence length="1430" mass="139512">MVAPPPVDLTAASRRLRALASTLRDEASAIAAGQAALEAVRDARADLAQAEGALDLLGSAELRALGKVTEELHQRAIDAYNNAQAEAEELSAEAGADIAILAEAQGQAFASSHRQLSAALAALDAAADADAGEAAPRGTGVMLGAVRGAAVTYAGYANGYAGLTGATAEQRADLAAALDDASALVRSAESREAEAASALDALERARGALLASVRLRPAAALTPALAATERQRWTRKATAARRQLTRHEAEAAATVDATARWDAARGQGHALLLALGARADASIGLTHLADAAPAAAEARQASAAALRALLTADADRQLQVSRAALAANCVDKAKYARAKEELARAAGALNALGAVQRDLALAGVPEALLAADEIDVGDGPASANGGPATAVSSGGGPASAVLSGGGGTSVASGLASNARRVDGGGGGGGDGGGGGGDGDGGGGLSGGVDGDGAAGSAAPGAPSAGAPPPPSAAMTEPPPSPPGPSPLAADATADGAGGGGDAPHTPQRPPTPPPPRTPPPPSSPTPVAPACAAAPTGAAGDVPSAVPAAEQAAAERAAAAAGAGELEYFTAEEELAAMLIAGEWARAHLAARVRESEAVASDADGALGAVRAQINAGADAARTSAAAAGDAPDGGGGGLLGGASGGGAYLHKSAVVAAIAADACVAFASEHGPALVGLCAPFAGVAAVDAAMAAAEAAEAEAEAAAAGAVVDAAADAADGGARGGAGDFAPAAKPSDRGGAAGIFDAHGEAKAAAFAAAGSLDLMDRLAHAATTGAAPAGTGASAGAHDAGADALTSRVRQRWEQQRGQIALAVAACRGATADEATAGAAGATTAAVRSVGAAVLSAVRFESLALPLEQLHQSLKIASLAPSIARRKQAAAAAASAQGELCAIEAVEHHRDGAFLGGLGVDAAAAAIAAAAAVDVRALPGGDGTATAAAARVRAATAINAVRASVRAGGGLGRAVGGLRREARARSRDDTARASRSSSSEDEAESEARPVGAQPDRVAGPRVTAAHIVVPDARAPDEAETLGQSLTIYDLLPRALSADKAAAILAERAALPDEFRAFMEAAVSPVVQEALLAACCVRPRQPVLFISEFLHAAATGRSRWAKAKAELRAARAANATLALQLAAVGVRVPTGAAGAVGGEDGVDGEDGKDGGDGALAGTTPAESARSHAMSGAVDGGSMALVALASPALSLPAPRPALPQPPPSAAIAYELFLNEAAGLVVCLCRLLPGCSLEPIVTSDSERGVTTLVLRVEPPYHDATSHPKTLLRGMPRALATAAGGGDGRSAGMADNDIKSLSSARHGGARAGAGAGGGGGWGGGGGVGGGDTDSEAGTAAEAKWADFARRSELGAWKTVRSSVGARVAHGSLRMLAEVHEVRIPHAVKESECECETIDSRKTQTRTTAIVMPLDQKLTAGRSLGRRRA</sequence>
<evidence type="ECO:0000313" key="2">
    <source>
        <dbReference type="EMBL" id="KAG8462671.1"/>
    </source>
</evidence>
<accession>A0A8J5X788</accession>
<feature type="compositionally biased region" description="Gly residues" evidence="1">
    <location>
        <begin position="393"/>
        <end position="408"/>
    </location>
</feature>
<feature type="region of interest" description="Disordered" evidence="1">
    <location>
        <begin position="380"/>
        <end position="546"/>
    </location>
</feature>
<feature type="region of interest" description="Disordered" evidence="1">
    <location>
        <begin position="1144"/>
        <end position="1178"/>
    </location>
</feature>
<protein>
    <submittedName>
        <fullName evidence="2">Uncharacterized protein</fullName>
    </submittedName>
</protein>
<evidence type="ECO:0000313" key="3">
    <source>
        <dbReference type="Proteomes" id="UP000751190"/>
    </source>
</evidence>
<dbReference type="OrthoDB" id="10688860at2759"/>
<feature type="compositionally biased region" description="Gly residues" evidence="1">
    <location>
        <begin position="423"/>
        <end position="453"/>
    </location>
</feature>
<organism evidence="2 3">
    <name type="scientific">Diacronema lutheri</name>
    <name type="common">Unicellular marine alga</name>
    <name type="synonym">Monochrysis lutheri</name>
    <dbReference type="NCBI Taxonomy" id="2081491"/>
    <lineage>
        <taxon>Eukaryota</taxon>
        <taxon>Haptista</taxon>
        <taxon>Haptophyta</taxon>
        <taxon>Pavlovophyceae</taxon>
        <taxon>Pavlovales</taxon>
        <taxon>Pavlovaceae</taxon>
        <taxon>Diacronema</taxon>
    </lineage>
</organism>
<feature type="compositionally biased region" description="Basic and acidic residues" evidence="1">
    <location>
        <begin position="968"/>
        <end position="982"/>
    </location>
</feature>
<feature type="region of interest" description="Disordered" evidence="1">
    <location>
        <begin position="967"/>
        <end position="1007"/>
    </location>
</feature>
<name>A0A8J5X788_DIALT</name>
<feature type="compositionally biased region" description="Gly residues" evidence="1">
    <location>
        <begin position="1311"/>
        <end position="1333"/>
    </location>
</feature>
<proteinExistence type="predicted"/>
<feature type="region of interest" description="Disordered" evidence="1">
    <location>
        <begin position="1306"/>
        <end position="1337"/>
    </location>
</feature>
<feature type="compositionally biased region" description="Pro residues" evidence="1">
    <location>
        <begin position="465"/>
        <end position="485"/>
    </location>
</feature>
<comment type="caution">
    <text evidence="2">The sequence shown here is derived from an EMBL/GenBank/DDBJ whole genome shotgun (WGS) entry which is preliminary data.</text>
</comment>
<evidence type="ECO:0000256" key="1">
    <source>
        <dbReference type="SAM" id="MobiDB-lite"/>
    </source>
</evidence>
<feature type="compositionally biased region" description="Low complexity" evidence="1">
    <location>
        <begin position="528"/>
        <end position="546"/>
    </location>
</feature>